<evidence type="ECO:0000256" key="2">
    <source>
        <dbReference type="ARBA" id="ARBA00023125"/>
    </source>
</evidence>
<dbReference type="Gene3D" id="1.10.10.10">
    <property type="entry name" value="Winged helix-like DNA-binding domain superfamily/Winged helix DNA-binding domain"/>
    <property type="match status" value="1"/>
</dbReference>
<sequence>MGMTTEGATDAELEYVEEFALAMERMGLVRMTGRVIGWLTICDPPEQTFNQIAETLQASKGSISNALKFLTTAHWVIRTSRPGDRKDYFSVRETAITDIVRLQGKQYGPFAQLAANGLAMLDGEGAGPERKARLEEIHSFFTWLEREMPALFERWETERLAS</sequence>
<dbReference type="InterPro" id="IPR052362">
    <property type="entry name" value="HTH-GbsR_regulator"/>
</dbReference>
<accession>A0A9W6SJZ1</accession>
<dbReference type="InterPro" id="IPR036388">
    <property type="entry name" value="WH-like_DNA-bd_sf"/>
</dbReference>
<evidence type="ECO:0000256" key="1">
    <source>
        <dbReference type="ARBA" id="ARBA00023015"/>
    </source>
</evidence>
<evidence type="ECO:0008006" key="6">
    <source>
        <dbReference type="Google" id="ProtNLM"/>
    </source>
</evidence>
<evidence type="ECO:0000256" key="3">
    <source>
        <dbReference type="ARBA" id="ARBA00023163"/>
    </source>
</evidence>
<comment type="caution">
    <text evidence="4">The sequence shown here is derived from an EMBL/GenBank/DDBJ whole genome shotgun (WGS) entry which is preliminary data.</text>
</comment>
<name>A0A9W6SJZ1_9ACTN</name>
<evidence type="ECO:0000313" key="5">
    <source>
        <dbReference type="Proteomes" id="UP001165079"/>
    </source>
</evidence>
<organism evidence="4 5">
    <name type="scientific">Actinorhabdospora filicis</name>
    <dbReference type="NCBI Taxonomy" id="1785913"/>
    <lineage>
        <taxon>Bacteria</taxon>
        <taxon>Bacillati</taxon>
        <taxon>Actinomycetota</taxon>
        <taxon>Actinomycetes</taxon>
        <taxon>Micromonosporales</taxon>
        <taxon>Micromonosporaceae</taxon>
        <taxon>Actinorhabdospora</taxon>
    </lineage>
</organism>
<dbReference type="PANTHER" id="PTHR38465:SF2">
    <property type="entry name" value="HTH-TYPE TRANSCRIPTIONAL REGULATOR MMPR5"/>
    <property type="match status" value="1"/>
</dbReference>
<dbReference type="AlphaFoldDB" id="A0A9W6SJZ1"/>
<dbReference type="InterPro" id="IPR036390">
    <property type="entry name" value="WH_DNA-bd_sf"/>
</dbReference>
<dbReference type="EMBL" id="BSTX01000001">
    <property type="protein sequence ID" value="GLZ77056.1"/>
    <property type="molecule type" value="Genomic_DNA"/>
</dbReference>
<dbReference type="GO" id="GO:0003677">
    <property type="term" value="F:DNA binding"/>
    <property type="evidence" value="ECO:0007669"/>
    <property type="project" value="UniProtKB-KW"/>
</dbReference>
<proteinExistence type="predicted"/>
<reference evidence="4" key="1">
    <citation type="submission" date="2023-03" db="EMBL/GenBank/DDBJ databases">
        <title>Actinorhabdospora filicis NBRC 111898.</title>
        <authorList>
            <person name="Ichikawa N."/>
            <person name="Sato H."/>
            <person name="Tonouchi N."/>
        </authorList>
    </citation>
    <scope>NUCLEOTIDE SEQUENCE</scope>
    <source>
        <strain evidence="4">NBRC 111898</strain>
    </source>
</reference>
<keyword evidence="1" id="KW-0805">Transcription regulation</keyword>
<dbReference type="Gene3D" id="1.10.287.160">
    <property type="entry name" value="HR1 repeat"/>
    <property type="match status" value="1"/>
</dbReference>
<keyword evidence="2" id="KW-0238">DNA-binding</keyword>
<evidence type="ECO:0000313" key="4">
    <source>
        <dbReference type="EMBL" id="GLZ77056.1"/>
    </source>
</evidence>
<protein>
    <recommendedName>
        <fullName evidence="6">MarR family transcriptional regulator</fullName>
    </recommendedName>
</protein>
<gene>
    <name evidence="4" type="ORF">Afil01_18630</name>
</gene>
<keyword evidence="3" id="KW-0804">Transcription</keyword>
<keyword evidence="5" id="KW-1185">Reference proteome</keyword>
<dbReference type="Proteomes" id="UP001165079">
    <property type="component" value="Unassembled WGS sequence"/>
</dbReference>
<dbReference type="SUPFAM" id="SSF46785">
    <property type="entry name" value="Winged helix' DNA-binding domain"/>
    <property type="match status" value="1"/>
</dbReference>
<dbReference type="PANTHER" id="PTHR38465">
    <property type="entry name" value="HTH-TYPE TRANSCRIPTIONAL REGULATOR MJ1563-RELATED"/>
    <property type="match status" value="1"/>
</dbReference>